<evidence type="ECO:0000313" key="3">
    <source>
        <dbReference type="EMBL" id="QDT14251.1"/>
    </source>
</evidence>
<dbReference type="SUPFAM" id="SSF49879">
    <property type="entry name" value="SMAD/FHA domain"/>
    <property type="match status" value="1"/>
</dbReference>
<dbReference type="InterPro" id="IPR008984">
    <property type="entry name" value="SMAD_FHA_dom_sf"/>
</dbReference>
<dbReference type="OrthoDB" id="289828at2"/>
<proteinExistence type="predicted"/>
<dbReference type="Pfam" id="PF00498">
    <property type="entry name" value="FHA"/>
    <property type="match status" value="1"/>
</dbReference>
<feature type="compositionally biased region" description="Low complexity" evidence="1">
    <location>
        <begin position="360"/>
        <end position="377"/>
    </location>
</feature>
<dbReference type="InterPro" id="IPR053855">
    <property type="entry name" value="DUF6931"/>
</dbReference>
<organism evidence="3 4">
    <name type="scientific">Alienimonas californiensis</name>
    <dbReference type="NCBI Taxonomy" id="2527989"/>
    <lineage>
        <taxon>Bacteria</taxon>
        <taxon>Pseudomonadati</taxon>
        <taxon>Planctomycetota</taxon>
        <taxon>Planctomycetia</taxon>
        <taxon>Planctomycetales</taxon>
        <taxon>Planctomycetaceae</taxon>
        <taxon>Alienimonas</taxon>
    </lineage>
</organism>
<feature type="domain" description="FHA" evidence="2">
    <location>
        <begin position="44"/>
        <end position="93"/>
    </location>
</feature>
<evidence type="ECO:0000259" key="2">
    <source>
        <dbReference type="PROSITE" id="PS50006"/>
    </source>
</evidence>
<protein>
    <submittedName>
        <fullName evidence="3">Oxoglutarate dehydrogenase inhibitor</fullName>
    </submittedName>
</protein>
<accession>A0A517P4G4</accession>
<keyword evidence="4" id="KW-1185">Reference proteome</keyword>
<dbReference type="SMART" id="SM00240">
    <property type="entry name" value="FHA"/>
    <property type="match status" value="1"/>
</dbReference>
<feature type="compositionally biased region" description="Low complexity" evidence="1">
    <location>
        <begin position="118"/>
        <end position="135"/>
    </location>
</feature>
<gene>
    <name evidence="3" type="primary">odhI</name>
    <name evidence="3" type="ORF">CA12_03220</name>
</gene>
<dbReference type="EMBL" id="CP036265">
    <property type="protein sequence ID" value="QDT14251.1"/>
    <property type="molecule type" value="Genomic_DNA"/>
</dbReference>
<name>A0A517P4G4_9PLAN</name>
<feature type="compositionally biased region" description="Pro residues" evidence="1">
    <location>
        <begin position="411"/>
        <end position="425"/>
    </location>
</feature>
<dbReference type="Gene3D" id="2.60.200.20">
    <property type="match status" value="1"/>
</dbReference>
<reference evidence="3 4" key="1">
    <citation type="submission" date="2019-02" db="EMBL/GenBank/DDBJ databases">
        <title>Deep-cultivation of Planctomycetes and their phenomic and genomic characterization uncovers novel biology.</title>
        <authorList>
            <person name="Wiegand S."/>
            <person name="Jogler M."/>
            <person name="Boedeker C."/>
            <person name="Pinto D."/>
            <person name="Vollmers J."/>
            <person name="Rivas-Marin E."/>
            <person name="Kohn T."/>
            <person name="Peeters S.H."/>
            <person name="Heuer A."/>
            <person name="Rast P."/>
            <person name="Oberbeckmann S."/>
            <person name="Bunk B."/>
            <person name="Jeske O."/>
            <person name="Meyerdierks A."/>
            <person name="Storesund J.E."/>
            <person name="Kallscheuer N."/>
            <person name="Luecker S."/>
            <person name="Lage O.M."/>
            <person name="Pohl T."/>
            <person name="Merkel B.J."/>
            <person name="Hornburger P."/>
            <person name="Mueller R.-W."/>
            <person name="Bruemmer F."/>
            <person name="Labrenz M."/>
            <person name="Spormann A.M."/>
            <person name="Op den Camp H."/>
            <person name="Overmann J."/>
            <person name="Amann R."/>
            <person name="Jetten M.S.M."/>
            <person name="Mascher T."/>
            <person name="Medema M.H."/>
            <person name="Devos D.P."/>
            <person name="Kaster A.-K."/>
            <person name="Ovreas L."/>
            <person name="Rohde M."/>
            <person name="Galperin M.Y."/>
            <person name="Jogler C."/>
        </authorList>
    </citation>
    <scope>NUCLEOTIDE SEQUENCE [LARGE SCALE GENOMIC DNA]</scope>
    <source>
        <strain evidence="3 4">CA12</strain>
    </source>
</reference>
<dbReference type="CDD" id="cd00060">
    <property type="entry name" value="FHA"/>
    <property type="match status" value="1"/>
</dbReference>
<evidence type="ECO:0000313" key="4">
    <source>
        <dbReference type="Proteomes" id="UP000318741"/>
    </source>
</evidence>
<dbReference type="Pfam" id="PF22011">
    <property type="entry name" value="DUF6931"/>
    <property type="match status" value="1"/>
</dbReference>
<dbReference type="InterPro" id="IPR000253">
    <property type="entry name" value="FHA_dom"/>
</dbReference>
<dbReference type="RefSeq" id="WP_145356931.1">
    <property type="nucleotide sequence ID" value="NZ_CP036265.1"/>
</dbReference>
<feature type="region of interest" description="Disordered" evidence="1">
    <location>
        <begin position="118"/>
        <end position="189"/>
    </location>
</feature>
<feature type="region of interest" description="Disordered" evidence="1">
    <location>
        <begin position="356"/>
        <end position="425"/>
    </location>
</feature>
<dbReference type="Proteomes" id="UP000318741">
    <property type="component" value="Chromosome"/>
</dbReference>
<dbReference type="PANTHER" id="PTHR23308">
    <property type="entry name" value="NUCLEAR INHIBITOR OF PROTEIN PHOSPHATASE-1"/>
    <property type="match status" value="1"/>
</dbReference>
<feature type="compositionally biased region" description="Low complexity" evidence="1">
    <location>
        <begin position="144"/>
        <end position="165"/>
    </location>
</feature>
<dbReference type="PROSITE" id="PS50006">
    <property type="entry name" value="FHA_DOMAIN"/>
    <property type="match status" value="1"/>
</dbReference>
<dbReference type="InterPro" id="IPR050923">
    <property type="entry name" value="Cell_Proc_Reg/RNA_Proc"/>
</dbReference>
<dbReference type="AlphaFoldDB" id="A0A517P4G4"/>
<dbReference type="KEGG" id="acaf:CA12_03220"/>
<sequence length="425" mass="42706">MPTLQPRPFFSAPPTADGAEAFLLIVVDGPSAGAEVAVPAERPLTVGRMTGNGLVVRDDSLSRRHFQLLYEEGELRIEDLGSSYGTFLNEERLSPGVPRSIRPEDAVRAGQSRFALHAAAAAPAARPAPRSAPAAPGGPPTSAPSPGRQPGSASGAESDSDAAASTQPSPDGANDDVDVPTGPDGYRDESVSEISARAGLEAGFARPGDGPAAVLEQLAELDPEEGLKFLAAALPPRTAVRWAADCVKSVANPTGDAGPRDEAALAAALAWADDPTEENRRACEAAAEALKHQTAAAWCATAAFFSHGSLGPPHTAVVLAPPNLSAVAVNAAVTLAAVADPAAAADRRRAFLERRGGVLAGDSSPAPRSSGSAASSPPKAPPAKSPAAAGGGANPPKPPRRPGAAAQPAGAPTPPRPPAPPKPPS</sequence>
<evidence type="ECO:0000256" key="1">
    <source>
        <dbReference type="SAM" id="MobiDB-lite"/>
    </source>
</evidence>